<dbReference type="NCBIfam" id="TIGR00326">
    <property type="entry name" value="eubact_ribD"/>
    <property type="match status" value="1"/>
</dbReference>
<feature type="binding site" evidence="15">
    <location>
        <position position="202"/>
    </location>
    <ligand>
        <name>NADP(+)</name>
        <dbReference type="ChEBI" id="CHEBI:58349"/>
    </ligand>
</feature>
<dbReference type="Pfam" id="PF00383">
    <property type="entry name" value="dCMP_cyt_deam_1"/>
    <property type="match status" value="1"/>
</dbReference>
<feature type="binding site" evidence="15">
    <location>
        <position position="206"/>
    </location>
    <ligand>
        <name>substrate</name>
    </ligand>
</feature>
<keyword evidence="12" id="KW-0511">Multifunctional enzyme</keyword>
<comment type="cofactor">
    <cofactor evidence="13 16">
        <name>Zn(2+)</name>
        <dbReference type="ChEBI" id="CHEBI:29105"/>
    </cofactor>
    <text evidence="13 16">Binds 1 zinc ion.</text>
</comment>
<dbReference type="PROSITE" id="PS51747">
    <property type="entry name" value="CYT_DCMP_DEAMINASES_2"/>
    <property type="match status" value="1"/>
</dbReference>
<proteinExistence type="inferred from homology"/>
<evidence type="ECO:0000259" key="17">
    <source>
        <dbReference type="PROSITE" id="PS51747"/>
    </source>
</evidence>
<keyword evidence="10 13" id="KW-0521">NADP</keyword>
<dbReference type="CDD" id="cd01284">
    <property type="entry name" value="Riboflavin_deaminase-reductase"/>
    <property type="match status" value="1"/>
</dbReference>
<keyword evidence="8 13" id="KW-0378">Hydrolase</keyword>
<evidence type="ECO:0000256" key="14">
    <source>
        <dbReference type="PIRSR" id="PIRSR006769-1"/>
    </source>
</evidence>
<comment type="pathway">
    <text evidence="2 13">Cofactor biosynthesis; riboflavin biosynthesis; 5-amino-6-(D-ribitylamino)uracil from GTP: step 2/4.</text>
</comment>
<dbReference type="PANTHER" id="PTHR38011">
    <property type="entry name" value="DIHYDROFOLATE REDUCTASE FAMILY PROTEIN (AFU_ORTHOLOGUE AFUA_8G06820)"/>
    <property type="match status" value="1"/>
</dbReference>
<evidence type="ECO:0000256" key="2">
    <source>
        <dbReference type="ARBA" id="ARBA00004882"/>
    </source>
</evidence>
<dbReference type="UniPathway" id="UPA00275">
    <property type="reaction ID" value="UER00401"/>
</dbReference>
<dbReference type="GO" id="GO:0050661">
    <property type="term" value="F:NADP binding"/>
    <property type="evidence" value="ECO:0007669"/>
    <property type="project" value="InterPro"/>
</dbReference>
<dbReference type="EC" id="3.5.4.26" evidence="13"/>
<dbReference type="FunFam" id="3.40.140.10:FF:000025">
    <property type="entry name" value="Riboflavin biosynthesis protein RibD"/>
    <property type="match status" value="1"/>
</dbReference>
<feature type="binding site" evidence="15">
    <location>
        <position position="297"/>
    </location>
    <ligand>
        <name>substrate</name>
    </ligand>
</feature>
<evidence type="ECO:0000256" key="6">
    <source>
        <dbReference type="ARBA" id="ARBA00022619"/>
    </source>
</evidence>
<dbReference type="EMBL" id="CCJV01000084">
    <property type="protein sequence ID" value="CDT35778.1"/>
    <property type="molecule type" value="Genomic_DNA"/>
</dbReference>
<dbReference type="InterPro" id="IPR050765">
    <property type="entry name" value="Riboflavin_Biosynth_HTPR"/>
</dbReference>
<keyword evidence="9 13" id="KW-0862">Zinc</keyword>
<dbReference type="InterPro" id="IPR004794">
    <property type="entry name" value="Eubact_RibD"/>
</dbReference>
<comment type="caution">
    <text evidence="18">The sequence shown here is derived from an EMBL/GenBank/DDBJ whole genome shotgun (WGS) entry which is preliminary data.</text>
</comment>
<dbReference type="SUPFAM" id="SSF53927">
    <property type="entry name" value="Cytidine deaminase-like"/>
    <property type="match status" value="1"/>
</dbReference>
<dbReference type="Gene3D" id="3.40.430.10">
    <property type="entry name" value="Dihydrofolate Reductase, subunit A"/>
    <property type="match status" value="1"/>
</dbReference>
<feature type="binding site" evidence="16">
    <location>
        <position position="81"/>
    </location>
    <ligand>
        <name>Zn(2+)</name>
        <dbReference type="ChEBI" id="CHEBI:29105"/>
        <note>catalytic</note>
    </ligand>
</feature>
<evidence type="ECO:0000313" key="18">
    <source>
        <dbReference type="EMBL" id="CDT35778.1"/>
    </source>
</evidence>
<dbReference type="GO" id="GO:0008270">
    <property type="term" value="F:zinc ion binding"/>
    <property type="evidence" value="ECO:0007669"/>
    <property type="project" value="InterPro"/>
</dbReference>
<feature type="binding site" evidence="15">
    <location>
        <position position="210"/>
    </location>
    <ligand>
        <name>substrate</name>
    </ligand>
</feature>
<feature type="binding site" evidence="15">
    <location>
        <position position="160"/>
    </location>
    <ligand>
        <name>NADP(+)</name>
        <dbReference type="ChEBI" id="CHEBI:58349"/>
    </ligand>
</feature>
<dbReference type="InterPro" id="IPR011549">
    <property type="entry name" value="RibD_C"/>
</dbReference>
<keyword evidence="7 13" id="KW-0479">Metal-binding</keyword>
<keyword evidence="11 13" id="KW-0560">Oxidoreductase</keyword>
<keyword evidence="6 13" id="KW-0686">Riboflavin biosynthesis</keyword>
<dbReference type="InterPro" id="IPR016193">
    <property type="entry name" value="Cytidine_deaminase-like"/>
</dbReference>
<dbReference type="PIRSF" id="PIRSF006769">
    <property type="entry name" value="RibD"/>
    <property type="match status" value="1"/>
</dbReference>
<feature type="binding site" evidence="16">
    <location>
        <position position="56"/>
    </location>
    <ligand>
        <name>Zn(2+)</name>
        <dbReference type="ChEBI" id="CHEBI:29105"/>
        <note>catalytic</note>
    </ligand>
</feature>
<reference evidence="19" key="1">
    <citation type="submission" date="2014-06" db="EMBL/GenBank/DDBJ databases">
        <authorList>
            <person name="Le Roux Frederique"/>
        </authorList>
    </citation>
    <scope>NUCLEOTIDE SEQUENCE [LARGE SCALE GENOMIC DNA]</scope>
    <source>
        <strain evidence="19">J5-5</strain>
    </source>
</reference>
<feature type="domain" description="CMP/dCMP-type deaminase" evidence="17">
    <location>
        <begin position="6"/>
        <end position="129"/>
    </location>
</feature>
<dbReference type="PANTHER" id="PTHR38011:SF7">
    <property type="entry name" value="2,5-DIAMINO-6-RIBOSYLAMINO-4(3H)-PYRIMIDINONE 5'-PHOSPHATE REDUCTASE"/>
    <property type="match status" value="1"/>
</dbReference>
<evidence type="ECO:0000256" key="16">
    <source>
        <dbReference type="PIRSR" id="PIRSR006769-3"/>
    </source>
</evidence>
<dbReference type="Pfam" id="PF01872">
    <property type="entry name" value="RibD_C"/>
    <property type="match status" value="1"/>
</dbReference>
<dbReference type="GO" id="GO:0009231">
    <property type="term" value="P:riboflavin biosynthetic process"/>
    <property type="evidence" value="ECO:0007669"/>
    <property type="project" value="UniProtKB-UniPathway"/>
</dbReference>
<evidence type="ECO:0000313" key="19">
    <source>
        <dbReference type="Proteomes" id="UP000049495"/>
    </source>
</evidence>
<comment type="similarity">
    <text evidence="5 13">In the C-terminal section; belongs to the HTP reductase family.</text>
</comment>
<accession>A0A822N2W9</accession>
<dbReference type="AlphaFoldDB" id="A0A822N2W9"/>
<evidence type="ECO:0000256" key="15">
    <source>
        <dbReference type="PIRSR" id="PIRSR006769-2"/>
    </source>
</evidence>
<comment type="catalytic activity">
    <reaction evidence="13">
        <text>2,5-diamino-6-hydroxy-4-(5-phosphoribosylamino)-pyrimidine + H2O + H(+) = 5-amino-6-(5-phospho-D-ribosylamino)uracil + NH4(+)</text>
        <dbReference type="Rhea" id="RHEA:21868"/>
        <dbReference type="ChEBI" id="CHEBI:15377"/>
        <dbReference type="ChEBI" id="CHEBI:15378"/>
        <dbReference type="ChEBI" id="CHEBI:28938"/>
        <dbReference type="ChEBI" id="CHEBI:58453"/>
        <dbReference type="ChEBI" id="CHEBI:58614"/>
        <dbReference type="EC" id="3.5.4.26"/>
    </reaction>
</comment>
<dbReference type="Proteomes" id="UP000049495">
    <property type="component" value="Unassembled WGS sequence"/>
</dbReference>
<evidence type="ECO:0000256" key="9">
    <source>
        <dbReference type="ARBA" id="ARBA00022833"/>
    </source>
</evidence>
<evidence type="ECO:0000256" key="7">
    <source>
        <dbReference type="ARBA" id="ARBA00022723"/>
    </source>
</evidence>
<feature type="binding site" evidence="15">
    <location>
        <position position="174"/>
    </location>
    <ligand>
        <name>substrate</name>
    </ligand>
</feature>
<gene>
    <name evidence="18" type="primary">ribD</name>
    <name evidence="18" type="ORF">VCR5J5_250119</name>
</gene>
<feature type="binding site" evidence="15">
    <location>
        <position position="213"/>
    </location>
    <ligand>
        <name>substrate</name>
    </ligand>
</feature>
<evidence type="ECO:0000256" key="13">
    <source>
        <dbReference type="PIRNR" id="PIRNR006769"/>
    </source>
</evidence>
<name>A0A822N2W9_9VIBR</name>
<protein>
    <recommendedName>
        <fullName evidence="13">Riboflavin biosynthesis protein RibD</fullName>
    </recommendedName>
    <domain>
        <recommendedName>
            <fullName evidence="13">Diaminohydroxyphosphoribosylaminopyrimidine deaminase</fullName>
            <shortName evidence="13">DRAP deaminase</shortName>
            <ecNumber evidence="13">3.5.4.26</ecNumber>
        </recommendedName>
        <alternativeName>
            <fullName evidence="13">Riboflavin-specific deaminase</fullName>
        </alternativeName>
    </domain>
    <domain>
        <recommendedName>
            <fullName evidence="13">5-amino-6-(5-phosphoribosylamino)uracil reductase</fullName>
            <ecNumber evidence="13">1.1.1.193</ecNumber>
        </recommendedName>
        <alternativeName>
            <fullName evidence="13">HTP reductase</fullName>
        </alternativeName>
    </domain>
</protein>
<dbReference type="NCBIfam" id="TIGR00227">
    <property type="entry name" value="ribD_Cterm"/>
    <property type="match status" value="1"/>
</dbReference>
<feature type="binding site" evidence="15">
    <location>
        <begin position="299"/>
        <end position="305"/>
    </location>
    <ligand>
        <name>NADP(+)</name>
        <dbReference type="ChEBI" id="CHEBI:58349"/>
    </ligand>
</feature>
<dbReference type="GO" id="GO:0008703">
    <property type="term" value="F:5-amino-6-(5-phosphoribosylamino)uracil reductase activity"/>
    <property type="evidence" value="ECO:0007669"/>
    <property type="project" value="UniProtKB-EC"/>
</dbReference>
<feature type="binding site" evidence="15">
    <location>
        <position position="176"/>
    </location>
    <ligand>
        <name>NADP(+)</name>
        <dbReference type="ChEBI" id="CHEBI:58349"/>
    </ligand>
</feature>
<dbReference type="PROSITE" id="PS00903">
    <property type="entry name" value="CYT_DCMP_DEAMINASES_1"/>
    <property type="match status" value="1"/>
</dbReference>
<dbReference type="GO" id="GO:0008835">
    <property type="term" value="F:diaminohydroxyphosphoribosylaminopyrimidine deaminase activity"/>
    <property type="evidence" value="ECO:0007669"/>
    <property type="project" value="UniProtKB-EC"/>
</dbReference>
<comment type="function">
    <text evidence="1 13">Converts 2,5-diamino-6-(ribosylamino)-4(3h)-pyrimidinone 5'-phosphate into 5-amino-6-(ribosylamino)-2,4(1h,3h)-pyrimidinedione 5'-phosphate.</text>
</comment>
<evidence type="ECO:0000256" key="4">
    <source>
        <dbReference type="ARBA" id="ARBA00005259"/>
    </source>
</evidence>
<dbReference type="InterPro" id="IPR016192">
    <property type="entry name" value="APOBEC/CMP_deaminase_Zn-bd"/>
</dbReference>
<organism evidence="18 19">
    <name type="scientific">Vibrio crassostreae</name>
    <dbReference type="NCBI Taxonomy" id="246167"/>
    <lineage>
        <taxon>Bacteria</taxon>
        <taxon>Pseudomonadati</taxon>
        <taxon>Pseudomonadota</taxon>
        <taxon>Gammaproteobacteria</taxon>
        <taxon>Vibrionales</taxon>
        <taxon>Vibrionaceae</taxon>
        <taxon>Vibrio</taxon>
    </lineage>
</organism>
<dbReference type="Gene3D" id="3.40.140.10">
    <property type="entry name" value="Cytidine Deaminase, domain 2"/>
    <property type="match status" value="1"/>
</dbReference>
<evidence type="ECO:0000256" key="11">
    <source>
        <dbReference type="ARBA" id="ARBA00023002"/>
    </source>
</evidence>
<dbReference type="InterPro" id="IPR002125">
    <property type="entry name" value="CMP_dCMP_dom"/>
</dbReference>
<evidence type="ECO:0000256" key="10">
    <source>
        <dbReference type="ARBA" id="ARBA00022857"/>
    </source>
</evidence>
<dbReference type="InterPro" id="IPR024072">
    <property type="entry name" value="DHFR-like_dom_sf"/>
</dbReference>
<dbReference type="InterPro" id="IPR002734">
    <property type="entry name" value="RibDG_C"/>
</dbReference>
<feature type="active site" description="Proton donor" evidence="14">
    <location>
        <position position="58"/>
    </location>
</feature>
<comment type="similarity">
    <text evidence="4 13">In the N-terminal section; belongs to the cytidine and deoxycytidylate deaminase family.</text>
</comment>
<dbReference type="SUPFAM" id="SSF53597">
    <property type="entry name" value="Dihydrofolate reductase-like"/>
    <property type="match status" value="1"/>
</dbReference>
<evidence type="ECO:0000256" key="12">
    <source>
        <dbReference type="ARBA" id="ARBA00023268"/>
    </source>
</evidence>
<evidence type="ECO:0000256" key="8">
    <source>
        <dbReference type="ARBA" id="ARBA00022801"/>
    </source>
</evidence>
<feature type="binding site" evidence="16">
    <location>
        <position position="90"/>
    </location>
    <ligand>
        <name>Zn(2+)</name>
        <dbReference type="ChEBI" id="CHEBI:29105"/>
        <note>catalytic</note>
    </ligand>
</feature>
<feature type="binding site" evidence="15">
    <location>
        <position position="190"/>
    </location>
    <ligand>
        <name>substrate</name>
    </ligand>
</feature>
<comment type="pathway">
    <text evidence="3 13">Cofactor biosynthesis; riboflavin biosynthesis; 5-amino-6-(D-ribitylamino)uracil from GTP: step 3/4.</text>
</comment>
<comment type="catalytic activity">
    <reaction evidence="13">
        <text>5-amino-6-(5-phospho-D-ribitylamino)uracil + NADP(+) = 5-amino-6-(5-phospho-D-ribosylamino)uracil + NADPH + H(+)</text>
        <dbReference type="Rhea" id="RHEA:17845"/>
        <dbReference type="ChEBI" id="CHEBI:15378"/>
        <dbReference type="ChEBI" id="CHEBI:57783"/>
        <dbReference type="ChEBI" id="CHEBI:58349"/>
        <dbReference type="ChEBI" id="CHEBI:58421"/>
        <dbReference type="ChEBI" id="CHEBI:58453"/>
        <dbReference type="EC" id="1.1.1.193"/>
    </reaction>
</comment>
<evidence type="ECO:0000256" key="1">
    <source>
        <dbReference type="ARBA" id="ARBA00002151"/>
    </source>
</evidence>
<dbReference type="EC" id="1.1.1.193" evidence="13"/>
<evidence type="ECO:0000256" key="5">
    <source>
        <dbReference type="ARBA" id="ARBA00007417"/>
    </source>
</evidence>
<evidence type="ECO:0000256" key="3">
    <source>
        <dbReference type="ARBA" id="ARBA00004910"/>
    </source>
</evidence>
<sequence length="377" mass="40919">MSNFTPLDFQMMSRAIQLAKRGIYTTAPNPNVGCVIVQTDGQIVGEGFHAKAGEPHAEVHAMRMAGDKAKGATAYVTLEPCSHYGRTPPCAEGLIKAQVAKVICAMQDPNPKVAGRGIKMLRDAGIEVEIGLLEQDALDLNPAFIKRMQTGMPFVQLKMAASLDGQTALENGQSQWITSPEARRDVQNYRAKAGAVLSTSQTVIEDSASLNVRWAELPSSIKAHYAEDELRQPIRVILDRQNQLRPELKLYQSPTPVLRVAEASADIEVGTTDAGQLDLHDLMRQLPANHIDHIWVEAGATLAKSLIEEQLVDELILYLAPKLMGSDGRGLMGALGLTSMSDVIDLEIKDVRQVGVDIRIVAKPIVAKPIAAKPLSK</sequence>